<dbReference type="InterPro" id="IPR017871">
    <property type="entry name" value="ABC_transporter-like_CS"/>
</dbReference>
<dbReference type="PANTHER" id="PTHR43776">
    <property type="entry name" value="TRANSPORT ATP-BINDING PROTEIN"/>
    <property type="match status" value="1"/>
</dbReference>
<keyword evidence="4 7" id="KW-0067">ATP-binding</keyword>
<feature type="region of interest" description="Disordered" evidence="5">
    <location>
        <begin position="277"/>
        <end position="315"/>
    </location>
</feature>
<dbReference type="NCBIfam" id="TIGR01727">
    <property type="entry name" value="oligo_HPY"/>
    <property type="match status" value="1"/>
</dbReference>
<name>A0ABT2Q9P8_9EURY</name>
<dbReference type="CDD" id="cd03257">
    <property type="entry name" value="ABC_NikE_OppD_transporters"/>
    <property type="match status" value="1"/>
</dbReference>
<dbReference type="InterPro" id="IPR027417">
    <property type="entry name" value="P-loop_NTPase"/>
</dbReference>
<dbReference type="PANTHER" id="PTHR43776:SF7">
    <property type="entry name" value="D,D-DIPEPTIDE TRANSPORT ATP-BINDING PROTEIN DDPF-RELATED"/>
    <property type="match status" value="1"/>
</dbReference>
<gene>
    <name evidence="7" type="ORF">OB955_02765</name>
</gene>
<dbReference type="PROSITE" id="PS50893">
    <property type="entry name" value="ABC_TRANSPORTER_2"/>
    <property type="match status" value="1"/>
</dbReference>
<dbReference type="InterPro" id="IPR003593">
    <property type="entry name" value="AAA+_ATPase"/>
</dbReference>
<feature type="compositionally biased region" description="Basic and acidic residues" evidence="5">
    <location>
        <begin position="285"/>
        <end position="296"/>
    </location>
</feature>
<keyword evidence="3" id="KW-0547">Nucleotide-binding</keyword>
<organism evidence="7 8">
    <name type="scientific">Natronoglomus mannanivorans</name>
    <dbReference type="NCBI Taxonomy" id="2979990"/>
    <lineage>
        <taxon>Archaea</taxon>
        <taxon>Methanobacteriati</taxon>
        <taxon>Methanobacteriota</taxon>
        <taxon>Stenosarchaea group</taxon>
        <taxon>Halobacteria</taxon>
        <taxon>Halobacteriales</taxon>
        <taxon>Natrialbaceae</taxon>
        <taxon>Natronoglomus</taxon>
    </lineage>
</organism>
<dbReference type="EMBL" id="JAOPKB010000001">
    <property type="protein sequence ID" value="MCU4971660.1"/>
    <property type="molecule type" value="Genomic_DNA"/>
</dbReference>
<protein>
    <submittedName>
        <fullName evidence="7">ABC transporter ATP-binding protein</fullName>
    </submittedName>
</protein>
<dbReference type="InterPro" id="IPR050319">
    <property type="entry name" value="ABC_transp_ATP-bind"/>
</dbReference>
<evidence type="ECO:0000256" key="4">
    <source>
        <dbReference type="ARBA" id="ARBA00022840"/>
    </source>
</evidence>
<dbReference type="InterPro" id="IPR003439">
    <property type="entry name" value="ABC_transporter-like_ATP-bd"/>
</dbReference>
<keyword evidence="8" id="KW-1185">Reference proteome</keyword>
<dbReference type="RefSeq" id="WP_338006897.1">
    <property type="nucleotide sequence ID" value="NZ_JAOPKB010000001.1"/>
</dbReference>
<feature type="region of interest" description="Disordered" evidence="5">
    <location>
        <begin position="1"/>
        <end position="21"/>
    </location>
</feature>
<comment type="similarity">
    <text evidence="1">Belongs to the ABC transporter superfamily.</text>
</comment>
<dbReference type="SUPFAM" id="SSF52540">
    <property type="entry name" value="P-loop containing nucleoside triphosphate hydrolases"/>
    <property type="match status" value="1"/>
</dbReference>
<evidence type="ECO:0000256" key="3">
    <source>
        <dbReference type="ARBA" id="ARBA00022741"/>
    </source>
</evidence>
<evidence type="ECO:0000259" key="6">
    <source>
        <dbReference type="PROSITE" id="PS50893"/>
    </source>
</evidence>
<evidence type="ECO:0000313" key="8">
    <source>
        <dbReference type="Proteomes" id="UP001320972"/>
    </source>
</evidence>
<feature type="region of interest" description="Disordered" evidence="5">
    <location>
        <begin position="463"/>
        <end position="485"/>
    </location>
</feature>
<dbReference type="Pfam" id="PF00005">
    <property type="entry name" value="ABC_tran"/>
    <property type="match status" value="1"/>
</dbReference>
<dbReference type="PROSITE" id="PS00211">
    <property type="entry name" value="ABC_TRANSPORTER_1"/>
    <property type="match status" value="1"/>
</dbReference>
<evidence type="ECO:0000256" key="2">
    <source>
        <dbReference type="ARBA" id="ARBA00022448"/>
    </source>
</evidence>
<dbReference type="GO" id="GO:0005524">
    <property type="term" value="F:ATP binding"/>
    <property type="evidence" value="ECO:0007669"/>
    <property type="project" value="UniProtKB-KW"/>
</dbReference>
<dbReference type="SMART" id="SM00382">
    <property type="entry name" value="AAA"/>
    <property type="match status" value="1"/>
</dbReference>
<dbReference type="Pfam" id="PF08352">
    <property type="entry name" value="oligo_HPY"/>
    <property type="match status" value="1"/>
</dbReference>
<feature type="compositionally biased region" description="Polar residues" evidence="5">
    <location>
        <begin position="1"/>
        <end position="13"/>
    </location>
</feature>
<dbReference type="Proteomes" id="UP001320972">
    <property type="component" value="Unassembled WGS sequence"/>
</dbReference>
<feature type="domain" description="ABC transporter" evidence="6">
    <location>
        <begin position="24"/>
        <end position="278"/>
    </location>
</feature>
<evidence type="ECO:0000256" key="5">
    <source>
        <dbReference type="SAM" id="MobiDB-lite"/>
    </source>
</evidence>
<accession>A0ABT2Q9P8</accession>
<sequence length="485" mass="53638">MTANSSEPPSRTEATTRADDSPLVSVQNLEKYFFENDSLLDRLLGSDPVAVRAVDGVSFDVYRGETLGLVGESGCGKSTTGETLLRLQEPTGGRVEFDGRNIYDLGRSKLNAFRRDAQVVFQDPFSSLDPRMTVGSIVTQPLEIHDVGTKADREDRARDLLERVGLSADQLDRYPHEFSGGQRQRIGIARALALEPEFLVLDEPTSALDVSVQAQVLNLLDDLQDEFDLTYLLISHDLSVIRHVCDRVAVMYLGELAEVGPVETLFEDPKHPYTRALLESVPRASTDERDRDRETLSGDVPSPRDPPSGCRFRTRCPQVIPPADVEDELEQSTYRQIMNLRERIEAREITLEEVGVEGSGRSENDAGEATLAVGEDGLDESEIPAFVETMKDRLLADELPAGHDEIVTDALAELARRNWDGAADRLREEYESVCERVDPALEESGDARESGYRRRHPVACHLYGVGADPTSETQIPSPSSNADAE</sequence>
<keyword evidence="2" id="KW-0813">Transport</keyword>
<reference evidence="7 8" key="1">
    <citation type="submission" date="2022-09" db="EMBL/GenBank/DDBJ databases">
        <title>Enrichment on poylsaccharides allowed isolation of novel metabolic and taxonomic groups of Haloarchaea.</title>
        <authorList>
            <person name="Sorokin D.Y."/>
            <person name="Elcheninov A.G."/>
            <person name="Khizhniak T.V."/>
            <person name="Kolganova T.V."/>
            <person name="Kublanov I.V."/>
        </authorList>
    </citation>
    <scope>NUCLEOTIDE SEQUENCE [LARGE SCALE GENOMIC DNA]</scope>
    <source>
        <strain evidence="7 8">AArc-m2/3/4</strain>
    </source>
</reference>
<comment type="caution">
    <text evidence="7">The sequence shown here is derived from an EMBL/GenBank/DDBJ whole genome shotgun (WGS) entry which is preliminary data.</text>
</comment>
<dbReference type="InterPro" id="IPR013563">
    <property type="entry name" value="Oligopep_ABC_C"/>
</dbReference>
<feature type="compositionally biased region" description="Polar residues" evidence="5">
    <location>
        <begin position="470"/>
        <end position="485"/>
    </location>
</feature>
<dbReference type="Gene3D" id="3.40.50.300">
    <property type="entry name" value="P-loop containing nucleotide triphosphate hydrolases"/>
    <property type="match status" value="1"/>
</dbReference>
<evidence type="ECO:0000256" key="1">
    <source>
        <dbReference type="ARBA" id="ARBA00005417"/>
    </source>
</evidence>
<proteinExistence type="inferred from homology"/>
<evidence type="ECO:0000313" key="7">
    <source>
        <dbReference type="EMBL" id="MCU4971660.1"/>
    </source>
</evidence>